<protein>
    <submittedName>
        <fullName evidence="2">GP179 protein</fullName>
    </submittedName>
</protein>
<feature type="region of interest" description="Disordered" evidence="1">
    <location>
        <begin position="310"/>
        <end position="339"/>
    </location>
</feature>
<evidence type="ECO:0000313" key="3">
    <source>
        <dbReference type="Proteomes" id="UP000555649"/>
    </source>
</evidence>
<feature type="region of interest" description="Disordered" evidence="1">
    <location>
        <begin position="1"/>
        <end position="33"/>
    </location>
</feature>
<feature type="compositionally biased region" description="Basic and acidic residues" evidence="1">
    <location>
        <begin position="101"/>
        <end position="112"/>
    </location>
</feature>
<feature type="compositionally biased region" description="Basic and acidic residues" evidence="1">
    <location>
        <begin position="12"/>
        <end position="23"/>
    </location>
</feature>
<comment type="caution">
    <text evidence="2">The sequence shown here is derived from an EMBL/GenBank/DDBJ whole genome shotgun (WGS) entry which is preliminary data.</text>
</comment>
<feature type="non-terminal residue" evidence="2">
    <location>
        <position position="1"/>
    </location>
</feature>
<gene>
    <name evidence="2" type="primary">Gpr179_0</name>
    <name evidence="2" type="ORF">HERCAC_R15348</name>
</gene>
<evidence type="ECO:0000256" key="1">
    <source>
        <dbReference type="SAM" id="MobiDB-lite"/>
    </source>
</evidence>
<feature type="region of interest" description="Disordered" evidence="1">
    <location>
        <begin position="44"/>
        <end position="63"/>
    </location>
</feature>
<dbReference type="AlphaFoldDB" id="A0A7L0H1S0"/>
<feature type="non-terminal residue" evidence="2">
    <location>
        <position position="339"/>
    </location>
</feature>
<evidence type="ECO:0000313" key="2">
    <source>
        <dbReference type="EMBL" id="NXK14231.1"/>
    </source>
</evidence>
<feature type="compositionally biased region" description="Basic and acidic residues" evidence="1">
    <location>
        <begin position="173"/>
        <end position="192"/>
    </location>
</feature>
<dbReference type="Proteomes" id="UP000555649">
    <property type="component" value="Unassembled WGS sequence"/>
</dbReference>
<keyword evidence="3" id="KW-1185">Reference proteome</keyword>
<dbReference type="EMBL" id="VXAJ01000934">
    <property type="protein sequence ID" value="NXK14231.1"/>
    <property type="molecule type" value="Genomic_DNA"/>
</dbReference>
<accession>A0A7L0H1S0</accession>
<proteinExistence type="predicted"/>
<sequence length="339" mass="35815">AEAPEGASRSIHPQDHAEVEQPHAKPVASSPYPSITCVQSAAAEKPGTEVCPRGAPGVPPGKGALLHQEAIASWEDIRVPPGKESLAKALEKGGSQPEPLSPRESRDAERVPARSRSAEVALAAAGKSSSTVGRQGEVRPGETQADSSIKTDICPWEESKGEHWGPGRAPRKGSSEGDPQRRGEELGVEKPPAKTPELPKVASEKAGSVEGRRAEVCPWETGGQGRTVRAEICPWDTALAADKESSQQGSRCPEEGVEQMGTGLTAKLPALPKTSAKQPGIIDSKKADICPWEVEDEPLAKTEICPWEEPAALSGKERLSQYMHGTSKGEDKPGLKGLE</sequence>
<feature type="region of interest" description="Disordered" evidence="1">
    <location>
        <begin position="75"/>
        <end position="217"/>
    </location>
</feature>
<name>A0A7L0H1S0_HERCA</name>
<reference evidence="2 3" key="1">
    <citation type="submission" date="2019-09" db="EMBL/GenBank/DDBJ databases">
        <title>Bird 10,000 Genomes (B10K) Project - Family phase.</title>
        <authorList>
            <person name="Zhang G."/>
        </authorList>
    </citation>
    <scope>NUCLEOTIDE SEQUENCE [LARGE SCALE GENOMIC DNA]</scope>
    <source>
        <strain evidence="2">B10K-DU-005-78</strain>
        <tissue evidence="2">Mixed tissue sample</tissue>
    </source>
</reference>
<feature type="compositionally biased region" description="Basic and acidic residues" evidence="1">
    <location>
        <begin position="327"/>
        <end position="339"/>
    </location>
</feature>
<organism evidence="2 3">
    <name type="scientific">Herpetotheres cachinnans</name>
    <name type="common">Laughing falcon</name>
    <name type="synonym">Falco cachinnans</name>
    <dbReference type="NCBI Taxonomy" id="56343"/>
    <lineage>
        <taxon>Eukaryota</taxon>
        <taxon>Metazoa</taxon>
        <taxon>Chordata</taxon>
        <taxon>Craniata</taxon>
        <taxon>Vertebrata</taxon>
        <taxon>Euteleostomi</taxon>
        <taxon>Archelosauria</taxon>
        <taxon>Archosauria</taxon>
        <taxon>Dinosauria</taxon>
        <taxon>Saurischia</taxon>
        <taxon>Theropoda</taxon>
        <taxon>Coelurosauria</taxon>
        <taxon>Aves</taxon>
        <taxon>Neognathae</taxon>
        <taxon>Neoaves</taxon>
        <taxon>Telluraves</taxon>
        <taxon>Australaves</taxon>
        <taxon>Falconiformes</taxon>
        <taxon>Falconidae</taxon>
        <taxon>Herpetotheres</taxon>
    </lineage>
</organism>